<keyword evidence="1" id="KW-0472">Membrane</keyword>
<feature type="transmembrane region" description="Helical" evidence="1">
    <location>
        <begin position="185"/>
        <end position="203"/>
    </location>
</feature>
<feature type="transmembrane region" description="Helical" evidence="1">
    <location>
        <begin position="105"/>
        <end position="122"/>
    </location>
</feature>
<feature type="transmembrane region" description="Helical" evidence="1">
    <location>
        <begin position="81"/>
        <end position="98"/>
    </location>
</feature>
<organism evidence="2 3">
    <name type="scientific">Caldisalinibacter kiritimatiensis</name>
    <dbReference type="NCBI Taxonomy" id="1304284"/>
    <lineage>
        <taxon>Bacteria</taxon>
        <taxon>Bacillati</taxon>
        <taxon>Bacillota</taxon>
        <taxon>Tissierellia</taxon>
        <taxon>Tissierellales</taxon>
        <taxon>Thermohalobacteraceae</taxon>
        <taxon>Caldisalinibacter</taxon>
    </lineage>
</organism>
<evidence type="ECO:0000313" key="2">
    <source>
        <dbReference type="EMBL" id="EOD00043.1"/>
    </source>
</evidence>
<name>R1ASD3_9FIRM</name>
<evidence type="ECO:0000256" key="1">
    <source>
        <dbReference type="SAM" id="Phobius"/>
    </source>
</evidence>
<feature type="transmembrane region" description="Helical" evidence="1">
    <location>
        <begin position="50"/>
        <end position="69"/>
    </location>
</feature>
<comment type="caution">
    <text evidence="2">The sequence shown here is derived from an EMBL/GenBank/DDBJ whole genome shotgun (WGS) entry which is preliminary data.</text>
</comment>
<dbReference type="RefSeq" id="WP_006314906.1">
    <property type="nucleotide sequence ID" value="NZ_ARZA01000211.1"/>
</dbReference>
<evidence type="ECO:0008006" key="4">
    <source>
        <dbReference type="Google" id="ProtNLM"/>
    </source>
</evidence>
<dbReference type="Proteomes" id="UP000013378">
    <property type="component" value="Unassembled WGS sequence"/>
</dbReference>
<sequence length="207" mass="22925">MPGKNDKVLGLILILIGIGVLLLNTNLLPKGVVLAAVGVAFLIGYSNKKITGYLVSGLILIALGIGSIANEFSFTTTDLSGPLFLWALGMAFLVIYFVKNIKGFIYPGCILPAIGTFVLIQDMYDSDLLWVFFLLIALSFFVVYLLEFRKQNVSWPLIPASVLAVISVIFFLISENIISNDFWRIVSYIWPLLLVIAGVRIIYNSRR</sequence>
<dbReference type="AlphaFoldDB" id="R1ASD3"/>
<dbReference type="eggNOG" id="ENOG5032WPG">
    <property type="taxonomic scope" value="Bacteria"/>
</dbReference>
<reference evidence="2 3" key="1">
    <citation type="journal article" date="2015" name="Geomicrobiol. J.">
        <title>Caldisalinibacter kiritimatiensis gen. nov., sp. nov., a moderately thermohalophilic thiosulfate-reducing bacterium from a hypersaline microbial mat.</title>
        <authorList>
            <person name="Ben Hania W."/>
            <person name="Joseph M."/>
            <person name="Fiebig A."/>
            <person name="Bunk B."/>
            <person name="Klenk H.-P."/>
            <person name="Fardeau M.-L."/>
            <person name="Spring S."/>
        </authorList>
    </citation>
    <scope>NUCLEOTIDE SEQUENCE [LARGE SCALE GENOMIC DNA]</scope>
    <source>
        <strain evidence="2 3">L21-TH-D2</strain>
    </source>
</reference>
<accession>R1ASD3</accession>
<dbReference type="STRING" id="1304284.L21TH_1932"/>
<keyword evidence="1" id="KW-1133">Transmembrane helix</keyword>
<protein>
    <recommendedName>
        <fullName evidence="4">DUF5668 domain-containing protein</fullName>
    </recommendedName>
</protein>
<keyword evidence="3" id="KW-1185">Reference proteome</keyword>
<dbReference type="EMBL" id="ARZA01000211">
    <property type="protein sequence ID" value="EOD00043.1"/>
    <property type="molecule type" value="Genomic_DNA"/>
</dbReference>
<keyword evidence="1" id="KW-0812">Transmembrane</keyword>
<feature type="transmembrane region" description="Helical" evidence="1">
    <location>
        <begin position="12"/>
        <end position="43"/>
    </location>
</feature>
<proteinExistence type="predicted"/>
<gene>
    <name evidence="2" type="ORF">L21TH_1932</name>
</gene>
<feature type="transmembrane region" description="Helical" evidence="1">
    <location>
        <begin position="128"/>
        <end position="146"/>
    </location>
</feature>
<dbReference type="OrthoDB" id="1950287at2"/>
<evidence type="ECO:0000313" key="3">
    <source>
        <dbReference type="Proteomes" id="UP000013378"/>
    </source>
</evidence>
<feature type="transmembrane region" description="Helical" evidence="1">
    <location>
        <begin position="153"/>
        <end position="173"/>
    </location>
</feature>